<comment type="similarity">
    <text evidence="3">Belongs to the HARBI1 family.</text>
</comment>
<feature type="domain" description="DDE Tnp4" evidence="8">
    <location>
        <begin position="196"/>
        <end position="289"/>
    </location>
</feature>
<name>A0A1E3HSX2_9TREE</name>
<dbReference type="PANTHER" id="PTHR22930">
    <property type="match status" value="1"/>
</dbReference>
<evidence type="ECO:0000256" key="4">
    <source>
        <dbReference type="ARBA" id="ARBA00022722"/>
    </source>
</evidence>
<evidence type="ECO:0000256" key="2">
    <source>
        <dbReference type="ARBA" id="ARBA00004123"/>
    </source>
</evidence>
<keyword evidence="10" id="KW-1185">Reference proteome</keyword>
<evidence type="ECO:0000256" key="3">
    <source>
        <dbReference type="ARBA" id="ARBA00006958"/>
    </source>
</evidence>
<keyword evidence="4" id="KW-0540">Nuclease</keyword>
<comment type="caution">
    <text evidence="9">The sequence shown here is derived from an EMBL/GenBank/DDBJ whole genome shotgun (WGS) entry which is preliminary data.</text>
</comment>
<dbReference type="Proteomes" id="UP000094065">
    <property type="component" value="Unassembled WGS sequence"/>
</dbReference>
<keyword evidence="6" id="KW-0378">Hydrolase</keyword>
<dbReference type="InterPro" id="IPR045249">
    <property type="entry name" value="HARBI1-like"/>
</dbReference>
<evidence type="ECO:0000313" key="9">
    <source>
        <dbReference type="EMBL" id="ODN79412.1"/>
    </source>
</evidence>
<evidence type="ECO:0000256" key="5">
    <source>
        <dbReference type="ARBA" id="ARBA00022723"/>
    </source>
</evidence>
<comment type="subcellular location">
    <subcellularLocation>
        <location evidence="2">Nucleus</location>
    </subcellularLocation>
</comment>
<dbReference type="PANTHER" id="PTHR22930:SF85">
    <property type="entry name" value="GH03217P-RELATED"/>
    <property type="match status" value="1"/>
</dbReference>
<dbReference type="GO" id="GO:0016787">
    <property type="term" value="F:hydrolase activity"/>
    <property type="evidence" value="ECO:0007669"/>
    <property type="project" value="UniProtKB-KW"/>
</dbReference>
<sequence length="417" mass="46858">MSRVNPKQRKLAKYRRMACLAIALHLPFKSSLINMYTALAWSRYRKRPKAYGHLHDCDWQQTIDKIHATARKNFTNTTDFHQRFRLTPSEFTGLLELIKHHPIFHTGGPCKQAPPMYQLSVALYRLGHNGSGANMNGVSHTFGVSEGTATLWTKHVVVAIISLEKQAMRWPDLATRAALVKKFVEEGIPGGCVGVVDGVMIPFYQTPACTDAADFFSHKSRYGYSVLAVCDADKRIVYAQYNFPGSCHDAQVFNASGLIQNAAQHFTPGQYLLGDSAFPAGDYCVPIIKLQCNAQHLEPPGCLQGLCVRMKNETDEAIATGMIRACFILHNLYIATGDWYRQDNNHDPLTDAERWELEQDRAQWVQNRGAGNGAGEEEQGEVIELMGLGTHTRHRVMREMGLELTVRRQARGRQARR</sequence>
<organism evidence="9 10">
    <name type="scientific">Cryptococcus amylolentus CBS 6039</name>
    <dbReference type="NCBI Taxonomy" id="1295533"/>
    <lineage>
        <taxon>Eukaryota</taxon>
        <taxon>Fungi</taxon>
        <taxon>Dikarya</taxon>
        <taxon>Basidiomycota</taxon>
        <taxon>Agaricomycotina</taxon>
        <taxon>Tremellomycetes</taxon>
        <taxon>Tremellales</taxon>
        <taxon>Cryptococcaceae</taxon>
        <taxon>Cryptococcus</taxon>
    </lineage>
</organism>
<keyword evidence="7" id="KW-0539">Nucleus</keyword>
<keyword evidence="5" id="KW-0479">Metal-binding</keyword>
<proteinExistence type="inferred from homology"/>
<dbReference type="GO" id="GO:0005634">
    <property type="term" value="C:nucleus"/>
    <property type="evidence" value="ECO:0007669"/>
    <property type="project" value="UniProtKB-SubCell"/>
</dbReference>
<gene>
    <name evidence="9" type="ORF">L202_03403</name>
</gene>
<evidence type="ECO:0000256" key="7">
    <source>
        <dbReference type="ARBA" id="ARBA00023242"/>
    </source>
</evidence>
<evidence type="ECO:0000256" key="1">
    <source>
        <dbReference type="ARBA" id="ARBA00001968"/>
    </source>
</evidence>
<dbReference type="InterPro" id="IPR027806">
    <property type="entry name" value="HARBI1_dom"/>
</dbReference>
<dbReference type="STRING" id="1295533.A0A1E3HSX2"/>
<protein>
    <recommendedName>
        <fullName evidence="8">DDE Tnp4 domain-containing protein</fullName>
    </recommendedName>
</protein>
<reference evidence="9 10" key="1">
    <citation type="submission" date="2016-06" db="EMBL/GenBank/DDBJ databases">
        <title>Evolution of pathogenesis and genome organization in the Tremellales.</title>
        <authorList>
            <person name="Cuomo C."/>
            <person name="Litvintseva A."/>
            <person name="Heitman J."/>
            <person name="Chen Y."/>
            <person name="Sun S."/>
            <person name="Springer D."/>
            <person name="Dromer F."/>
            <person name="Young S."/>
            <person name="Zeng Q."/>
            <person name="Chapman S."/>
            <person name="Gujja S."/>
            <person name="Saif S."/>
            <person name="Birren B."/>
        </authorList>
    </citation>
    <scope>NUCLEOTIDE SEQUENCE [LARGE SCALE GENOMIC DNA]</scope>
    <source>
        <strain evidence="9 10">CBS 6039</strain>
    </source>
</reference>
<dbReference type="GO" id="GO:0046872">
    <property type="term" value="F:metal ion binding"/>
    <property type="evidence" value="ECO:0007669"/>
    <property type="project" value="UniProtKB-KW"/>
</dbReference>
<dbReference type="GO" id="GO:0004518">
    <property type="term" value="F:nuclease activity"/>
    <property type="evidence" value="ECO:0007669"/>
    <property type="project" value="UniProtKB-KW"/>
</dbReference>
<dbReference type="AlphaFoldDB" id="A0A1E3HSX2"/>
<evidence type="ECO:0000313" key="10">
    <source>
        <dbReference type="Proteomes" id="UP000094065"/>
    </source>
</evidence>
<dbReference type="RefSeq" id="XP_018994259.1">
    <property type="nucleotide sequence ID" value="XM_019137233.1"/>
</dbReference>
<dbReference type="EMBL" id="AWGJ01000005">
    <property type="protein sequence ID" value="ODN79412.1"/>
    <property type="molecule type" value="Genomic_DNA"/>
</dbReference>
<evidence type="ECO:0000256" key="6">
    <source>
        <dbReference type="ARBA" id="ARBA00022801"/>
    </source>
</evidence>
<comment type="cofactor">
    <cofactor evidence="1">
        <name>a divalent metal cation</name>
        <dbReference type="ChEBI" id="CHEBI:60240"/>
    </cofactor>
</comment>
<accession>A0A1E3HSX2</accession>
<dbReference type="OrthoDB" id="5540949at2759"/>
<dbReference type="GeneID" id="30154712"/>
<dbReference type="Pfam" id="PF13359">
    <property type="entry name" value="DDE_Tnp_4"/>
    <property type="match status" value="1"/>
</dbReference>
<evidence type="ECO:0000259" key="8">
    <source>
        <dbReference type="Pfam" id="PF13359"/>
    </source>
</evidence>